<feature type="transmembrane region" description="Helical" evidence="1">
    <location>
        <begin position="113"/>
        <end position="136"/>
    </location>
</feature>
<feature type="transmembrane region" description="Helical" evidence="1">
    <location>
        <begin position="255"/>
        <end position="281"/>
    </location>
</feature>
<evidence type="ECO:0000259" key="2">
    <source>
        <dbReference type="Pfam" id="PF01970"/>
    </source>
</evidence>
<organism evidence="3 4">
    <name type="scientific">Treponema parvum</name>
    <dbReference type="NCBI Taxonomy" id="138851"/>
    <lineage>
        <taxon>Bacteria</taxon>
        <taxon>Pseudomonadati</taxon>
        <taxon>Spirochaetota</taxon>
        <taxon>Spirochaetia</taxon>
        <taxon>Spirochaetales</taxon>
        <taxon>Treponemataceae</taxon>
        <taxon>Treponema</taxon>
    </lineage>
</organism>
<feature type="transmembrane region" description="Helical" evidence="1">
    <location>
        <begin position="170"/>
        <end position="189"/>
    </location>
</feature>
<keyword evidence="4" id="KW-1185">Reference proteome</keyword>
<evidence type="ECO:0000313" key="4">
    <source>
        <dbReference type="Proteomes" id="UP000671908"/>
    </source>
</evidence>
<feature type="transmembrane region" description="Helical" evidence="1">
    <location>
        <begin position="355"/>
        <end position="379"/>
    </location>
</feature>
<keyword evidence="1" id="KW-1133">Transmembrane helix</keyword>
<accession>A0A975IEC5</accession>
<dbReference type="AlphaFoldDB" id="A0A975IEC5"/>
<feature type="transmembrane region" description="Helical" evidence="1">
    <location>
        <begin position="45"/>
        <end position="70"/>
    </location>
</feature>
<feature type="transmembrane region" description="Helical" evidence="1">
    <location>
        <begin position="12"/>
        <end position="33"/>
    </location>
</feature>
<keyword evidence="1" id="KW-0812">Transmembrane</keyword>
<dbReference type="KEGG" id="tpav:HRQ91_04290"/>
<dbReference type="EMBL" id="CP054142">
    <property type="protein sequence ID" value="QTQ13738.1"/>
    <property type="molecule type" value="Genomic_DNA"/>
</dbReference>
<dbReference type="Proteomes" id="UP000671908">
    <property type="component" value="Chromosome"/>
</dbReference>
<feature type="transmembrane region" description="Helical" evidence="1">
    <location>
        <begin position="391"/>
        <end position="408"/>
    </location>
</feature>
<evidence type="ECO:0000256" key="1">
    <source>
        <dbReference type="SAM" id="Phobius"/>
    </source>
</evidence>
<feature type="transmembrane region" description="Helical" evidence="1">
    <location>
        <begin position="464"/>
        <end position="486"/>
    </location>
</feature>
<protein>
    <submittedName>
        <fullName evidence="3">Tripartite tricarboxylate transporter permease</fullName>
    </submittedName>
</protein>
<dbReference type="Pfam" id="PF01970">
    <property type="entry name" value="TctA"/>
    <property type="match status" value="1"/>
</dbReference>
<dbReference type="RefSeq" id="WP_210120420.1">
    <property type="nucleotide sequence ID" value="NZ_CP054142.1"/>
</dbReference>
<dbReference type="PANTHER" id="PTHR35342:SF5">
    <property type="entry name" value="TRICARBOXYLIC TRANSPORT PROTEIN"/>
    <property type="match status" value="1"/>
</dbReference>
<proteinExistence type="predicted"/>
<name>A0A975IEC5_9SPIR</name>
<dbReference type="PANTHER" id="PTHR35342">
    <property type="entry name" value="TRICARBOXYLIC TRANSPORT PROTEIN"/>
    <property type="match status" value="1"/>
</dbReference>
<reference evidence="3 4" key="1">
    <citation type="journal article" date="2021" name="Microbiol. Resour. Announc.">
        <title>Complete Genome Sequences of Three Human Oral Treponema parvum Isolates.</title>
        <authorList>
            <person name="Zeng H."/>
            <person name="Watt R.M."/>
        </authorList>
    </citation>
    <scope>NUCLEOTIDE SEQUENCE [LARGE SCALE GENOMIC DNA]</scope>
    <source>
        <strain evidence="3 4">ATCC 700770</strain>
    </source>
</reference>
<feature type="domain" description="DUF112" evidence="2">
    <location>
        <begin position="22"/>
        <end position="440"/>
    </location>
</feature>
<gene>
    <name evidence="3" type="ORF">HRQ91_04290</name>
</gene>
<feature type="transmembrane region" description="Helical" evidence="1">
    <location>
        <begin position="148"/>
        <end position="164"/>
    </location>
</feature>
<keyword evidence="1" id="KW-0472">Membrane</keyword>
<sequence>MGNIFGNLAMGFGTIANIQSVLFILLGVIVGILGGAIPGISPSMAVALLLPITYSLSPITAMVMLMGIYIGANYGGSITAVAINTPGTPSATVTAFDGYPMLKNGKAGEAMGISLWSSVIGGLIGALILIFFSVPLSQVALKFWPSEYFALCIMGLTTVATLGGKHWEKALVTCVFGLLLNTMGLDPTFGIKRFTFGVTKLFDGFEMVPVLIGLFALGEVLNNLEHYKAGQKSTQEKVDYKLPKLRYYWKLKFSILRSGLIGCIIGIFPGAGGTIASFLAYDVEKRMGKHPEEFGKGAPEGVAAAEASNSGSVGGAMVPLLTLGIPGSSTAAVLLSALMIHNLNPGPKLFTDEPALVYGLFASMFIANALMIFVGTYGAKLWVRVGYIKKTILYPLIFAFAILGSYSIKKSMFDVGTCLAFGLIGWMMKKFDYPASPLVLGIVLGKLIETNYVQTLMVTGPIGFIQRPLTVILFVVSIAAIAYPIIAGRRKEKKLHQSRERQGKPETDSKN</sequence>
<evidence type="ECO:0000313" key="3">
    <source>
        <dbReference type="EMBL" id="QTQ13738.1"/>
    </source>
</evidence>
<dbReference type="InterPro" id="IPR002823">
    <property type="entry name" value="DUF112_TM"/>
</dbReference>
<feature type="transmembrane region" description="Helical" evidence="1">
    <location>
        <begin position="320"/>
        <end position="343"/>
    </location>
</feature>